<dbReference type="Proteomes" id="UP000033945">
    <property type="component" value="Unassembled WGS sequence"/>
</dbReference>
<dbReference type="AlphaFoldDB" id="A0A0G1IV66"/>
<protein>
    <submittedName>
        <fullName evidence="2">DoxX family protein</fullName>
    </submittedName>
</protein>
<reference evidence="2 3" key="1">
    <citation type="journal article" date="2015" name="Nature">
        <title>rRNA introns, odd ribosomes, and small enigmatic genomes across a large radiation of phyla.</title>
        <authorList>
            <person name="Brown C.T."/>
            <person name="Hug L.A."/>
            <person name="Thomas B.C."/>
            <person name="Sharon I."/>
            <person name="Castelle C.J."/>
            <person name="Singh A."/>
            <person name="Wilkins M.J."/>
            <person name="Williams K.H."/>
            <person name="Banfield J.F."/>
        </authorList>
    </citation>
    <scope>NUCLEOTIDE SEQUENCE [LARGE SCALE GENOMIC DNA]</scope>
</reference>
<dbReference type="InterPro" id="IPR051907">
    <property type="entry name" value="DoxX-like_oxidoreductase"/>
</dbReference>
<dbReference type="PANTHER" id="PTHR33452:SF1">
    <property type="entry name" value="INNER MEMBRANE PROTEIN YPHA-RELATED"/>
    <property type="match status" value="1"/>
</dbReference>
<feature type="transmembrane region" description="Helical" evidence="1">
    <location>
        <begin position="52"/>
        <end position="78"/>
    </location>
</feature>
<keyword evidence="1" id="KW-0472">Membrane</keyword>
<keyword evidence="1" id="KW-1133">Transmembrane helix</keyword>
<comment type="caution">
    <text evidence="2">The sequence shown here is derived from an EMBL/GenBank/DDBJ whole genome shotgun (WGS) entry which is preliminary data.</text>
</comment>
<evidence type="ECO:0000313" key="2">
    <source>
        <dbReference type="EMBL" id="KKT63010.1"/>
    </source>
</evidence>
<name>A0A0G1IV66_9BACT</name>
<keyword evidence="1" id="KW-0812">Transmembrane</keyword>
<gene>
    <name evidence="2" type="ORF">UW55_C0007G0050</name>
</gene>
<feature type="transmembrane region" description="Helical" evidence="1">
    <location>
        <begin position="12"/>
        <end position="32"/>
    </location>
</feature>
<dbReference type="EMBL" id="LCIT01000007">
    <property type="protein sequence ID" value="KKT63010.1"/>
    <property type="molecule type" value="Genomic_DNA"/>
</dbReference>
<proteinExistence type="predicted"/>
<evidence type="ECO:0000256" key="1">
    <source>
        <dbReference type="SAM" id="Phobius"/>
    </source>
</evidence>
<feature type="transmembrane region" description="Helical" evidence="1">
    <location>
        <begin position="90"/>
        <end position="111"/>
    </location>
</feature>
<sequence length="115" mass="12549">MLSILPQLLDYQFYGSLLLRLALGAVFLIHGYPKLFKARLRLAGLLESIAGALLVIGLFTQAAAAVLAVELLIIVIWFKRGQKFVGGWEFDFVLLVMALALLVLGPGAWAIDLPL</sequence>
<evidence type="ECO:0000313" key="3">
    <source>
        <dbReference type="Proteomes" id="UP000033945"/>
    </source>
</evidence>
<organism evidence="2 3">
    <name type="scientific">Candidatus Giovannonibacteria bacterium GW2011_GWA2_44_26</name>
    <dbReference type="NCBI Taxonomy" id="1618648"/>
    <lineage>
        <taxon>Bacteria</taxon>
        <taxon>Candidatus Giovannoniibacteriota</taxon>
    </lineage>
</organism>
<dbReference type="PANTHER" id="PTHR33452">
    <property type="entry name" value="OXIDOREDUCTASE CATD-RELATED"/>
    <property type="match status" value="1"/>
</dbReference>
<accession>A0A0G1IV66</accession>
<dbReference type="GO" id="GO:0005886">
    <property type="term" value="C:plasma membrane"/>
    <property type="evidence" value="ECO:0007669"/>
    <property type="project" value="TreeGrafter"/>
</dbReference>